<evidence type="ECO:0000313" key="6">
    <source>
        <dbReference type="Proteomes" id="UP000017148"/>
    </source>
</evidence>
<dbReference type="InterPro" id="IPR003029">
    <property type="entry name" value="S1_domain"/>
</dbReference>
<dbReference type="GO" id="GO:1990904">
    <property type="term" value="C:ribonucleoprotein complex"/>
    <property type="evidence" value="ECO:0007669"/>
    <property type="project" value="UniProtKB-KW"/>
</dbReference>
<dbReference type="InterPro" id="IPR044146">
    <property type="entry name" value="S1_Tex"/>
</dbReference>
<dbReference type="GO" id="GO:0003735">
    <property type="term" value="F:structural constituent of ribosome"/>
    <property type="evidence" value="ECO:0007669"/>
    <property type="project" value="TreeGrafter"/>
</dbReference>
<evidence type="ECO:0000256" key="3">
    <source>
        <dbReference type="ARBA" id="ARBA00023274"/>
    </source>
</evidence>
<dbReference type="InterPro" id="IPR055179">
    <property type="entry name" value="Tex-like_central_region"/>
</dbReference>
<protein>
    <submittedName>
        <fullName evidence="5">Tex-like protein</fullName>
    </submittedName>
</protein>
<reference evidence="5 6" key="1">
    <citation type="journal article" date="2013" name="Environ. Microbiol.">
        <title>Genome analysis of Chitinivibrio alkaliphilus gen. nov., sp. nov., a novel extremely haloalkaliphilic anaerobic chitinolytic bacterium from the candidate phylum Termite Group 3.</title>
        <authorList>
            <person name="Sorokin D.Y."/>
            <person name="Gumerov V.M."/>
            <person name="Rakitin A.L."/>
            <person name="Beletsky A.V."/>
            <person name="Damste J.S."/>
            <person name="Muyzer G."/>
            <person name="Mardanov A.V."/>
            <person name="Ravin N.V."/>
        </authorList>
    </citation>
    <scope>NUCLEOTIDE SEQUENCE [LARGE SCALE GENOMIC DNA]</scope>
    <source>
        <strain evidence="5 6">ACht1</strain>
    </source>
</reference>
<dbReference type="GO" id="GO:0005840">
    <property type="term" value="C:ribosome"/>
    <property type="evidence" value="ECO:0007669"/>
    <property type="project" value="UniProtKB-KW"/>
</dbReference>
<dbReference type="FunFam" id="2.40.50.140:FF:000051">
    <property type="entry name" value="RNA-binding transcriptional accessory protein"/>
    <property type="match status" value="1"/>
</dbReference>
<dbReference type="InterPro" id="IPR012340">
    <property type="entry name" value="NA-bd_OB-fold"/>
</dbReference>
<dbReference type="PROSITE" id="PS50126">
    <property type="entry name" value="S1"/>
    <property type="match status" value="1"/>
</dbReference>
<evidence type="ECO:0000259" key="4">
    <source>
        <dbReference type="PROSITE" id="PS50126"/>
    </source>
</evidence>
<dbReference type="Gene3D" id="2.40.50.140">
    <property type="entry name" value="Nucleic acid-binding proteins"/>
    <property type="match status" value="1"/>
</dbReference>
<dbReference type="SUPFAM" id="SSF158832">
    <property type="entry name" value="Tex N-terminal region-like"/>
    <property type="match status" value="1"/>
</dbReference>
<dbReference type="SUPFAM" id="SSF50249">
    <property type="entry name" value="Nucleic acid-binding proteins"/>
    <property type="match status" value="1"/>
</dbReference>
<dbReference type="InterPro" id="IPR023323">
    <property type="entry name" value="Tex-like_dom_sf"/>
</dbReference>
<accession>U7DAV7</accession>
<dbReference type="InterPro" id="IPR010994">
    <property type="entry name" value="RuvA_2-like"/>
</dbReference>
<dbReference type="OrthoDB" id="9810507at2"/>
<dbReference type="Pfam" id="PF22706">
    <property type="entry name" value="Tex_central_region"/>
    <property type="match status" value="1"/>
</dbReference>
<dbReference type="PRINTS" id="PR00681">
    <property type="entry name" value="RIBOSOMALS1"/>
</dbReference>
<dbReference type="InterPro" id="IPR041692">
    <property type="entry name" value="HHH_9"/>
</dbReference>
<sequence>MVEFAGYIEDNWELPYEVAEEICTLYTEGNSKYFVRNYVPTVSAFVTTDILSEIYRFLRKQEELVTLRDRARSVLEKAELLDEENEEKIIYSISEAEIEDVYIGHRTNVRTKGRVALERGLQPLADQIHRGECTDFDAAAQEYLRPDEELKSTDDVRKGVVDILAERYGFDEEVRIMLRDFAEDEGMVSLHFKKKAKKKYDKYTDENMLFSDLESKEILDLRKDEEAGDIKVKVALPPIHVMELMKEHFWEDAAPEEDQLIMESLEDAWNRLIYPMVETSVKDHYYEQAENELIKEMKRDLRPMVEEYAKSTKKTLLFASAYSEDALDILVVDSLGSMLRCTRETIRQYGRPFVSKKIKQLFTLYHPNRIAVLNNDHGEYVESVIDQTSKVTVSKPEVERVPLTTKTSALMKSAYFIEETEGLSEEISKNLAYALSVMKPFAVISKVGAHCFSIHPQEKLLDCSVIGELIDDLYVAAALEYGIQINGANDYLLTSLELDESQLRELRRAKQQKRISSKQDLKDLDCLDAVQYNNISGYIVFPESDNPLDKSTVHPEEFGLVQSVCDELGVTPEKLIRTTALLQDFHADDSRVEDFIQQNIANQLKVAKRYISLSSKPARPLRINELREGAILDGKVTNITNFGAFVDINSYSDGLVHISELANEYIETPDQVVSVGDPVRVKVVEVDKRKKRISLSMKQVENAPRKVRPSQTQLEDLVSFFNK</sequence>
<dbReference type="GO" id="GO:0006412">
    <property type="term" value="P:translation"/>
    <property type="evidence" value="ECO:0007669"/>
    <property type="project" value="TreeGrafter"/>
</dbReference>
<dbReference type="PATRIC" id="fig|1313304.3.peg.1508"/>
<dbReference type="EMBL" id="ASJR01000012">
    <property type="protein sequence ID" value="ERP31535.1"/>
    <property type="molecule type" value="Genomic_DNA"/>
</dbReference>
<evidence type="ECO:0000256" key="2">
    <source>
        <dbReference type="ARBA" id="ARBA00022980"/>
    </source>
</evidence>
<dbReference type="PANTHER" id="PTHR10724:SF7">
    <property type="entry name" value="SMALL RIBOSOMAL SUBUNIT PROTEIN BS1C"/>
    <property type="match status" value="1"/>
</dbReference>
<dbReference type="PANTHER" id="PTHR10724">
    <property type="entry name" value="30S RIBOSOMAL PROTEIN S1"/>
    <property type="match status" value="1"/>
</dbReference>
<dbReference type="Gene3D" id="1.10.150.310">
    <property type="entry name" value="Tex RuvX-like domain-like"/>
    <property type="match status" value="1"/>
</dbReference>
<comment type="similarity">
    <text evidence="1">Belongs to the bacterial ribosomal protein bS1 family.</text>
</comment>
<feature type="domain" description="S1 motif" evidence="4">
    <location>
        <begin position="629"/>
        <end position="698"/>
    </location>
</feature>
<dbReference type="RefSeq" id="WP_022637033.1">
    <property type="nucleotide sequence ID" value="NZ_ASJR01000012.1"/>
</dbReference>
<dbReference type="Pfam" id="PF17674">
    <property type="entry name" value="HHH_9"/>
    <property type="match status" value="1"/>
</dbReference>
<comment type="caution">
    <text evidence="5">The sequence shown here is derived from an EMBL/GenBank/DDBJ whole genome shotgun (WGS) entry which is preliminary data.</text>
</comment>
<dbReference type="InterPro" id="IPR050437">
    <property type="entry name" value="Ribos_protein_bS1-like"/>
</dbReference>
<dbReference type="CDD" id="cd05685">
    <property type="entry name" value="S1_Tex"/>
    <property type="match status" value="1"/>
</dbReference>
<keyword evidence="3" id="KW-0687">Ribonucleoprotein</keyword>
<dbReference type="Proteomes" id="UP000017148">
    <property type="component" value="Unassembled WGS sequence"/>
</dbReference>
<evidence type="ECO:0000256" key="1">
    <source>
        <dbReference type="ARBA" id="ARBA00006767"/>
    </source>
</evidence>
<gene>
    <name evidence="5" type="ORF">CALK_1580</name>
</gene>
<organism evidence="5 6">
    <name type="scientific">Chitinivibrio alkaliphilus ACht1</name>
    <dbReference type="NCBI Taxonomy" id="1313304"/>
    <lineage>
        <taxon>Bacteria</taxon>
        <taxon>Pseudomonadati</taxon>
        <taxon>Fibrobacterota</taxon>
        <taxon>Chitinivibrionia</taxon>
        <taxon>Chitinivibrionales</taxon>
        <taxon>Chitinivibrionaceae</taxon>
        <taxon>Chitinivibrio</taxon>
    </lineage>
</organism>
<dbReference type="Pfam" id="PF00575">
    <property type="entry name" value="S1"/>
    <property type="match status" value="1"/>
</dbReference>
<evidence type="ECO:0000313" key="5">
    <source>
        <dbReference type="EMBL" id="ERP31535.1"/>
    </source>
</evidence>
<keyword evidence="2" id="KW-0689">Ribosomal protein</keyword>
<dbReference type="GO" id="GO:0003729">
    <property type="term" value="F:mRNA binding"/>
    <property type="evidence" value="ECO:0007669"/>
    <property type="project" value="UniProtKB-ARBA"/>
</dbReference>
<name>U7DAV7_9BACT</name>
<dbReference type="AlphaFoldDB" id="U7DAV7"/>
<keyword evidence="6" id="KW-1185">Reference proteome</keyword>
<dbReference type="Gene3D" id="1.10.3500.10">
    <property type="entry name" value="Tex N-terminal region-like"/>
    <property type="match status" value="1"/>
</dbReference>
<dbReference type="SUPFAM" id="SSF47781">
    <property type="entry name" value="RuvA domain 2-like"/>
    <property type="match status" value="1"/>
</dbReference>
<dbReference type="eggNOG" id="COG2183">
    <property type="taxonomic scope" value="Bacteria"/>
</dbReference>
<dbReference type="SMART" id="SM00316">
    <property type="entry name" value="S1"/>
    <property type="match status" value="1"/>
</dbReference>
<dbReference type="GO" id="GO:0005737">
    <property type="term" value="C:cytoplasm"/>
    <property type="evidence" value="ECO:0007669"/>
    <property type="project" value="UniProtKB-ARBA"/>
</dbReference>
<dbReference type="STRING" id="1313304.CALK_1580"/>
<proteinExistence type="inferred from homology"/>
<dbReference type="InterPro" id="IPR035104">
    <property type="entry name" value="Ribosomal_protein_S1-like"/>
</dbReference>